<gene>
    <name evidence="4" type="ORF">PZA18_18905</name>
</gene>
<dbReference type="EC" id="2.3.1.-" evidence="4"/>
<dbReference type="SUPFAM" id="SSF55729">
    <property type="entry name" value="Acyl-CoA N-acyltransferases (Nat)"/>
    <property type="match status" value="1"/>
</dbReference>
<dbReference type="GO" id="GO:0016746">
    <property type="term" value="F:acyltransferase activity"/>
    <property type="evidence" value="ECO:0007669"/>
    <property type="project" value="UniProtKB-KW"/>
</dbReference>
<dbReference type="PANTHER" id="PTHR43072:SF23">
    <property type="entry name" value="UPF0039 PROTEIN C11D3.02C"/>
    <property type="match status" value="1"/>
</dbReference>
<accession>A0ABT7E5C8</accession>
<organism evidence="4 5">
    <name type="scientific">Parachitinimonas caeni</name>
    <dbReference type="NCBI Taxonomy" id="3031301"/>
    <lineage>
        <taxon>Bacteria</taxon>
        <taxon>Pseudomonadati</taxon>
        <taxon>Pseudomonadota</taxon>
        <taxon>Betaproteobacteria</taxon>
        <taxon>Neisseriales</taxon>
        <taxon>Chitinibacteraceae</taxon>
        <taxon>Parachitinimonas</taxon>
    </lineage>
</organism>
<dbReference type="CDD" id="cd04301">
    <property type="entry name" value="NAT_SF"/>
    <property type="match status" value="1"/>
</dbReference>
<protein>
    <submittedName>
        <fullName evidence="4">GNAT family N-acetyltransferase</fullName>
        <ecNumber evidence="4">2.3.1.-</ecNumber>
    </submittedName>
</protein>
<reference evidence="4" key="1">
    <citation type="submission" date="2023-03" db="EMBL/GenBank/DDBJ databases">
        <title>Chitinimonas shenzhenensis gen. nov., sp. nov., a novel member of family Burkholderiaceae isolated from activated sludge collected in Shen Zhen, China.</title>
        <authorList>
            <person name="Wang X."/>
        </authorList>
    </citation>
    <scope>NUCLEOTIDE SEQUENCE</scope>
    <source>
        <strain evidence="4">DQS-5</strain>
    </source>
</reference>
<dbReference type="PANTHER" id="PTHR43072">
    <property type="entry name" value="N-ACETYLTRANSFERASE"/>
    <property type="match status" value="1"/>
</dbReference>
<name>A0ABT7E5C8_9NEIS</name>
<evidence type="ECO:0000313" key="5">
    <source>
        <dbReference type="Proteomes" id="UP001172778"/>
    </source>
</evidence>
<dbReference type="Gene3D" id="3.40.630.30">
    <property type="match status" value="1"/>
</dbReference>
<comment type="caution">
    <text evidence="4">The sequence shown here is derived from an EMBL/GenBank/DDBJ whole genome shotgun (WGS) entry which is preliminary data.</text>
</comment>
<dbReference type="EMBL" id="JARRAF010000031">
    <property type="protein sequence ID" value="MDK2126117.1"/>
    <property type="molecule type" value="Genomic_DNA"/>
</dbReference>
<keyword evidence="5" id="KW-1185">Reference proteome</keyword>
<evidence type="ECO:0000256" key="2">
    <source>
        <dbReference type="ARBA" id="ARBA00023315"/>
    </source>
</evidence>
<keyword evidence="1 4" id="KW-0808">Transferase</keyword>
<dbReference type="PROSITE" id="PS51186">
    <property type="entry name" value="GNAT"/>
    <property type="match status" value="1"/>
</dbReference>
<proteinExistence type="predicted"/>
<dbReference type="InterPro" id="IPR016181">
    <property type="entry name" value="Acyl_CoA_acyltransferase"/>
</dbReference>
<dbReference type="Pfam" id="PF00583">
    <property type="entry name" value="Acetyltransf_1"/>
    <property type="match status" value="1"/>
</dbReference>
<feature type="domain" description="N-acetyltransferase" evidence="3">
    <location>
        <begin position="3"/>
        <end position="165"/>
    </location>
</feature>
<dbReference type="InterPro" id="IPR000182">
    <property type="entry name" value="GNAT_dom"/>
</dbReference>
<dbReference type="Proteomes" id="UP001172778">
    <property type="component" value="Unassembled WGS sequence"/>
</dbReference>
<evidence type="ECO:0000313" key="4">
    <source>
        <dbReference type="EMBL" id="MDK2126117.1"/>
    </source>
</evidence>
<evidence type="ECO:0000256" key="1">
    <source>
        <dbReference type="ARBA" id="ARBA00022679"/>
    </source>
</evidence>
<keyword evidence="2 4" id="KW-0012">Acyltransferase</keyword>
<dbReference type="RefSeq" id="WP_284102432.1">
    <property type="nucleotide sequence ID" value="NZ_JARRAF010000031.1"/>
</dbReference>
<evidence type="ECO:0000259" key="3">
    <source>
        <dbReference type="PROSITE" id="PS51186"/>
    </source>
</evidence>
<sequence>MSIDFRLANQTDLPAIVAIYNSTIASRMVTADLTPVSVESRQAWFDAHQPQRHPLWVMLEHGKIIGWLSLSAFYGRPAYDATVEISVYLAESVRGRGLGQLAIDYAVAASPALGIRTLLGFIFAHNQPSMRLFTRCGFAQWGLLPDVAELDGQERSLVILGRRLQLS</sequence>